<feature type="chain" id="PRO_5045919801" evidence="2">
    <location>
        <begin position="25"/>
        <end position="119"/>
    </location>
</feature>
<evidence type="ECO:0000256" key="2">
    <source>
        <dbReference type="SAM" id="SignalP"/>
    </source>
</evidence>
<evidence type="ECO:0000313" key="3">
    <source>
        <dbReference type="EMBL" id="MDQ0469445.1"/>
    </source>
</evidence>
<keyword evidence="4" id="KW-1185">Reference proteome</keyword>
<protein>
    <submittedName>
        <fullName evidence="3">Uncharacterized protein</fullName>
    </submittedName>
</protein>
<accession>A0ABU0J5A5</accession>
<dbReference type="EMBL" id="JAUSVX010000003">
    <property type="protein sequence ID" value="MDQ0469445.1"/>
    <property type="molecule type" value="Genomic_DNA"/>
</dbReference>
<dbReference type="RefSeq" id="WP_307272170.1">
    <property type="nucleotide sequence ID" value="NZ_JAUSVX010000003.1"/>
</dbReference>
<evidence type="ECO:0000313" key="4">
    <source>
        <dbReference type="Proteomes" id="UP001242480"/>
    </source>
</evidence>
<organism evidence="3 4">
    <name type="scientific">Labrys wisconsinensis</name>
    <dbReference type="NCBI Taxonomy" id="425677"/>
    <lineage>
        <taxon>Bacteria</taxon>
        <taxon>Pseudomonadati</taxon>
        <taxon>Pseudomonadota</taxon>
        <taxon>Alphaproteobacteria</taxon>
        <taxon>Hyphomicrobiales</taxon>
        <taxon>Xanthobacteraceae</taxon>
        <taxon>Labrys</taxon>
    </lineage>
</organism>
<proteinExistence type="predicted"/>
<gene>
    <name evidence="3" type="ORF">QO011_002456</name>
</gene>
<evidence type="ECO:0000256" key="1">
    <source>
        <dbReference type="SAM" id="MobiDB-lite"/>
    </source>
</evidence>
<sequence>MSVKTLMFALAGSAALAAAAPASAMPLQPALPAAAGSVVQTVASDDTQTYRPHHRKAPRYARQVRPAPAPPVDYSYSYVAPAARSGFGGFGGFGFGYDYTPHELYYYDIQREQTPVFGH</sequence>
<feature type="region of interest" description="Disordered" evidence="1">
    <location>
        <begin position="44"/>
        <end position="68"/>
    </location>
</feature>
<name>A0ABU0J5A5_9HYPH</name>
<dbReference type="Proteomes" id="UP001242480">
    <property type="component" value="Unassembled WGS sequence"/>
</dbReference>
<keyword evidence="2" id="KW-0732">Signal</keyword>
<feature type="signal peptide" evidence="2">
    <location>
        <begin position="1"/>
        <end position="24"/>
    </location>
</feature>
<comment type="caution">
    <text evidence="3">The sequence shown here is derived from an EMBL/GenBank/DDBJ whole genome shotgun (WGS) entry which is preliminary data.</text>
</comment>
<reference evidence="3 4" key="1">
    <citation type="submission" date="2023-07" db="EMBL/GenBank/DDBJ databases">
        <title>Genomic Encyclopedia of Type Strains, Phase IV (KMG-IV): sequencing the most valuable type-strain genomes for metagenomic binning, comparative biology and taxonomic classification.</title>
        <authorList>
            <person name="Goeker M."/>
        </authorList>
    </citation>
    <scope>NUCLEOTIDE SEQUENCE [LARGE SCALE GENOMIC DNA]</scope>
    <source>
        <strain evidence="3 4">DSM 19619</strain>
    </source>
</reference>